<evidence type="ECO:0000313" key="2">
    <source>
        <dbReference type="EMBL" id="PAK76871.1"/>
    </source>
</evidence>
<evidence type="ECO:0000313" key="3">
    <source>
        <dbReference type="Proteomes" id="UP000216151"/>
    </source>
</evidence>
<feature type="transmembrane region" description="Helical" evidence="1">
    <location>
        <begin position="7"/>
        <end position="29"/>
    </location>
</feature>
<organism evidence="2 3">
    <name type="scientific">Acetobacter fabarum</name>
    <dbReference type="NCBI Taxonomy" id="483199"/>
    <lineage>
        <taxon>Bacteria</taxon>
        <taxon>Pseudomonadati</taxon>
        <taxon>Pseudomonadota</taxon>
        <taxon>Alphaproteobacteria</taxon>
        <taxon>Acetobacterales</taxon>
        <taxon>Acetobacteraceae</taxon>
        <taxon>Acetobacter</taxon>
    </lineage>
</organism>
<keyword evidence="3" id="KW-1185">Reference proteome</keyword>
<keyword evidence="1" id="KW-0472">Membrane</keyword>
<keyword evidence="1" id="KW-0812">Transmembrane</keyword>
<feature type="transmembrane region" description="Helical" evidence="1">
    <location>
        <begin position="41"/>
        <end position="58"/>
    </location>
</feature>
<reference evidence="2 3" key="1">
    <citation type="submission" date="2017-04" db="EMBL/GenBank/DDBJ databases">
        <title>Kefir bacterial isolates.</title>
        <authorList>
            <person name="Kim Y."/>
            <person name="Blasche S."/>
            <person name="Patil K.R."/>
        </authorList>
    </citation>
    <scope>NUCLEOTIDE SEQUENCE [LARGE SCALE GENOMIC DNA]</scope>
    <source>
        <strain evidence="2 3">KR</strain>
    </source>
</reference>
<dbReference type="Proteomes" id="UP000216151">
    <property type="component" value="Unassembled WGS sequence"/>
</dbReference>
<dbReference type="EMBL" id="NCXK01000038">
    <property type="protein sequence ID" value="PAK76871.1"/>
    <property type="molecule type" value="Genomic_DNA"/>
</dbReference>
<proteinExistence type="predicted"/>
<accession>A0A269XVK9</accession>
<name>A0A269XVK9_9PROT</name>
<sequence length="77" mass="9327">MARSLVCLFIVNQWFFIIIFCIFIAIKWFFRRRKLQSAADYHYLLVFDIGWLCVRIYYVRQVKLSDIKTGEGPKTEK</sequence>
<evidence type="ECO:0000256" key="1">
    <source>
        <dbReference type="SAM" id="Phobius"/>
    </source>
</evidence>
<keyword evidence="1" id="KW-1133">Transmembrane helix</keyword>
<comment type="caution">
    <text evidence="2">The sequence shown here is derived from an EMBL/GenBank/DDBJ whole genome shotgun (WGS) entry which is preliminary data.</text>
</comment>
<dbReference type="AlphaFoldDB" id="A0A269XVK9"/>
<protein>
    <submittedName>
        <fullName evidence="2">Uncharacterized protein</fullName>
    </submittedName>
</protein>
<gene>
    <name evidence="2" type="ORF">B8X00_12695</name>
</gene>